<dbReference type="AlphaFoldDB" id="A0A927JBG1"/>
<sequence>MKLAIDATALTKDFGRFTALAGLDLQVATGSIHGFLGPNGAGKSTTIRILLGLMRRTGGTVAVLGHDPATHALDIHRRTAYVPGDVAFWPSLTGGETLEVLARANPGTSARKRAELIERFRLDPRKRIRGYSKGNRQKIALISAFSASPDLLVLDEPTTGLDPLMHAEYARCVTAAAEQGTTVLLSSHILSEVDQLCDTTTIIRDGRTVQTGSLAELRGVARSHVIARTRARPAIDDADGITNLAITPDDGNHRTEFDISAPGLPAAINQLDTAGLLELSCTPPTLEDLFHSYYTSTGSDR</sequence>
<dbReference type="InterPro" id="IPR003439">
    <property type="entry name" value="ABC_transporter-like_ATP-bd"/>
</dbReference>
<keyword evidence="3 5" id="KW-0067">ATP-binding</keyword>
<organism evidence="5 6">
    <name type="scientific">Lolliginicoccus lacisalsi</name>
    <dbReference type="NCBI Taxonomy" id="2742202"/>
    <lineage>
        <taxon>Bacteria</taxon>
        <taxon>Bacillati</taxon>
        <taxon>Actinomycetota</taxon>
        <taxon>Actinomycetes</taxon>
        <taxon>Mycobacteriales</taxon>
        <taxon>Hoyosellaceae</taxon>
        <taxon>Lolliginicoccus</taxon>
    </lineage>
</organism>
<dbReference type="CDD" id="cd03230">
    <property type="entry name" value="ABC_DR_subfamily_A"/>
    <property type="match status" value="1"/>
</dbReference>
<evidence type="ECO:0000259" key="4">
    <source>
        <dbReference type="PROSITE" id="PS50893"/>
    </source>
</evidence>
<evidence type="ECO:0000313" key="5">
    <source>
        <dbReference type="EMBL" id="MBD8506228.1"/>
    </source>
</evidence>
<dbReference type="GO" id="GO:0005524">
    <property type="term" value="F:ATP binding"/>
    <property type="evidence" value="ECO:0007669"/>
    <property type="project" value="UniProtKB-KW"/>
</dbReference>
<feature type="domain" description="ABC transporter" evidence="4">
    <location>
        <begin position="5"/>
        <end position="230"/>
    </location>
</feature>
<keyword evidence="2" id="KW-0547">Nucleotide-binding</keyword>
<dbReference type="PROSITE" id="PS50893">
    <property type="entry name" value="ABC_TRANSPORTER_2"/>
    <property type="match status" value="1"/>
</dbReference>
<dbReference type="PROSITE" id="PS00211">
    <property type="entry name" value="ABC_TRANSPORTER_1"/>
    <property type="match status" value="1"/>
</dbReference>
<evidence type="ECO:0000313" key="6">
    <source>
        <dbReference type="Proteomes" id="UP000642993"/>
    </source>
</evidence>
<name>A0A927JBG1_9ACTN</name>
<evidence type="ECO:0000256" key="1">
    <source>
        <dbReference type="ARBA" id="ARBA00022448"/>
    </source>
</evidence>
<dbReference type="SMART" id="SM00382">
    <property type="entry name" value="AAA"/>
    <property type="match status" value="1"/>
</dbReference>
<keyword evidence="1" id="KW-0813">Transport</keyword>
<comment type="caution">
    <text evidence="5">The sequence shown here is derived from an EMBL/GenBank/DDBJ whole genome shotgun (WGS) entry which is preliminary data.</text>
</comment>
<dbReference type="GO" id="GO:0016887">
    <property type="term" value="F:ATP hydrolysis activity"/>
    <property type="evidence" value="ECO:0007669"/>
    <property type="project" value="InterPro"/>
</dbReference>
<evidence type="ECO:0000256" key="2">
    <source>
        <dbReference type="ARBA" id="ARBA00022741"/>
    </source>
</evidence>
<dbReference type="InterPro" id="IPR051782">
    <property type="entry name" value="ABC_Transporter_VariousFunc"/>
</dbReference>
<evidence type="ECO:0000256" key="3">
    <source>
        <dbReference type="ARBA" id="ARBA00022840"/>
    </source>
</evidence>
<dbReference type="PANTHER" id="PTHR42939">
    <property type="entry name" value="ABC TRANSPORTER ATP-BINDING PROTEIN ALBC-RELATED"/>
    <property type="match status" value="1"/>
</dbReference>
<dbReference type="RefSeq" id="WP_192038680.1">
    <property type="nucleotide sequence ID" value="NZ_JACYWE010000003.1"/>
</dbReference>
<dbReference type="SUPFAM" id="SSF52540">
    <property type="entry name" value="P-loop containing nucleoside triphosphate hydrolases"/>
    <property type="match status" value="1"/>
</dbReference>
<dbReference type="InterPro" id="IPR027417">
    <property type="entry name" value="P-loop_NTPase"/>
</dbReference>
<gene>
    <name evidence="5" type="ORF">HT102_07005</name>
</gene>
<dbReference type="Pfam" id="PF00005">
    <property type="entry name" value="ABC_tran"/>
    <property type="match status" value="1"/>
</dbReference>
<reference evidence="5" key="1">
    <citation type="submission" date="2020-09" db="EMBL/GenBank/DDBJ databases">
        <title>Hoyosella lacisalsi sp. nov., a halotolerant actinobacterium isolated from soil of Lake Gudzhirganskoe.</title>
        <authorList>
            <person name="Yang Q."/>
            <person name="Guo P.Y."/>
            <person name="Liu S.W."/>
            <person name="Li F.N."/>
            <person name="Sun C.H."/>
        </authorList>
    </citation>
    <scope>NUCLEOTIDE SEQUENCE</scope>
    <source>
        <strain evidence="5">G463</strain>
    </source>
</reference>
<proteinExistence type="predicted"/>
<protein>
    <submittedName>
        <fullName evidence="5">ABC transporter ATP-binding protein</fullName>
    </submittedName>
</protein>
<dbReference type="PANTHER" id="PTHR42939:SF1">
    <property type="entry name" value="ABC TRANSPORTER ATP-BINDING PROTEIN ALBC-RELATED"/>
    <property type="match status" value="1"/>
</dbReference>
<dbReference type="EMBL" id="JACYWE010000003">
    <property type="protein sequence ID" value="MBD8506228.1"/>
    <property type="molecule type" value="Genomic_DNA"/>
</dbReference>
<dbReference type="InterPro" id="IPR003593">
    <property type="entry name" value="AAA+_ATPase"/>
</dbReference>
<dbReference type="InterPro" id="IPR017871">
    <property type="entry name" value="ABC_transporter-like_CS"/>
</dbReference>
<dbReference type="Proteomes" id="UP000642993">
    <property type="component" value="Unassembled WGS sequence"/>
</dbReference>
<keyword evidence="6" id="KW-1185">Reference proteome</keyword>
<dbReference type="Gene3D" id="3.40.50.300">
    <property type="entry name" value="P-loop containing nucleotide triphosphate hydrolases"/>
    <property type="match status" value="1"/>
</dbReference>
<accession>A0A927JBG1</accession>